<dbReference type="SUPFAM" id="SSF53474">
    <property type="entry name" value="alpha/beta-Hydrolases"/>
    <property type="match status" value="1"/>
</dbReference>
<sequence>MRSTHRRRPLTGAAVAVLALLGAGLPALTAGADDDRNAGRSDLSRFYDQKIKWSKCEGMEMPRDLRCGKVTVPIDYTRPQAGTLDLAMARYRATGDSRGSLLLNFGGPGGPGVPELAYAGEDFMDLTKGYDVVSFDPRGVGRSSPVSCGDGTDEALEATDGGEDADDPKAALERLRRAAAECQENSGPVLPHIGTLNASRDLDVMRAALGDEKLNYLGFSYGTRLGAVYAAQFPEKVGRMALDGVDTLSEPLTEQGLVGAQGQQTALEDYLDACTEELTCPFGQDSRSAREQVVALVDSLDENPLPSDFGPDFTGQDLVGAISHALYSEQLWPMLTQALNMLVHDGDTRGVMALTGGGFAPPSTPYRGSAPARPHEPVDPTPSGSPTPHDGLVDIEEIPLDNLPAALMAINCADDPDRPTAKKIADNLEDLRAAYEDASPVFGRYRLTQVLMCYGRPPGTDFIREEVRNVDTPKMLLVGTRGDPATPYRWTVETAKRLGSSAVVLDNKGKGHTGYGSSKCVHEKVDDFLLFGTLPDDGSSCGVDD</sequence>
<dbReference type="GO" id="GO:0016787">
    <property type="term" value="F:hydrolase activity"/>
    <property type="evidence" value="ECO:0007669"/>
    <property type="project" value="UniProtKB-KW"/>
</dbReference>
<evidence type="ECO:0000256" key="1">
    <source>
        <dbReference type="ARBA" id="ARBA00010088"/>
    </source>
</evidence>
<organism evidence="8 9">
    <name type="scientific">Streptomyces gottesmaniae</name>
    <dbReference type="NCBI Taxonomy" id="3075518"/>
    <lineage>
        <taxon>Bacteria</taxon>
        <taxon>Bacillati</taxon>
        <taxon>Actinomycetota</taxon>
        <taxon>Actinomycetes</taxon>
        <taxon>Kitasatosporales</taxon>
        <taxon>Streptomycetaceae</taxon>
        <taxon>Streptomyces</taxon>
    </lineage>
</organism>
<evidence type="ECO:0000313" key="9">
    <source>
        <dbReference type="Proteomes" id="UP001180737"/>
    </source>
</evidence>
<comment type="caution">
    <text evidence="8">The sequence shown here is derived from an EMBL/GenBank/DDBJ whole genome shotgun (WGS) entry which is preliminary data.</text>
</comment>
<keyword evidence="9" id="KW-1185">Reference proteome</keyword>
<feature type="chain" id="PRO_5046078960" evidence="5">
    <location>
        <begin position="33"/>
        <end position="545"/>
    </location>
</feature>
<dbReference type="InterPro" id="IPR006311">
    <property type="entry name" value="TAT_signal"/>
</dbReference>
<feature type="compositionally biased region" description="Acidic residues" evidence="4">
    <location>
        <begin position="151"/>
        <end position="166"/>
    </location>
</feature>
<evidence type="ECO:0000256" key="5">
    <source>
        <dbReference type="SAM" id="SignalP"/>
    </source>
</evidence>
<name>A0ABU2Z046_9ACTN</name>
<dbReference type="Pfam" id="PF08386">
    <property type="entry name" value="Abhydrolase_4"/>
    <property type="match status" value="1"/>
</dbReference>
<dbReference type="Pfam" id="PF00561">
    <property type="entry name" value="Abhydrolase_1"/>
    <property type="match status" value="1"/>
</dbReference>
<dbReference type="PROSITE" id="PS51318">
    <property type="entry name" value="TAT"/>
    <property type="match status" value="1"/>
</dbReference>
<keyword evidence="2 5" id="KW-0732">Signal</keyword>
<dbReference type="InterPro" id="IPR029058">
    <property type="entry name" value="AB_hydrolase_fold"/>
</dbReference>
<dbReference type="RefSeq" id="WP_033526243.1">
    <property type="nucleotide sequence ID" value="NZ_JAVRFJ010000018.1"/>
</dbReference>
<evidence type="ECO:0000256" key="3">
    <source>
        <dbReference type="ARBA" id="ARBA00022801"/>
    </source>
</evidence>
<protein>
    <submittedName>
        <fullName evidence="8">Alpha/beta hydrolase</fullName>
    </submittedName>
</protein>
<dbReference type="Proteomes" id="UP001180737">
    <property type="component" value="Unassembled WGS sequence"/>
</dbReference>
<dbReference type="InterPro" id="IPR051601">
    <property type="entry name" value="Serine_prot/Carboxylest_S33"/>
</dbReference>
<evidence type="ECO:0000313" key="8">
    <source>
        <dbReference type="EMBL" id="MDT0569952.1"/>
    </source>
</evidence>
<feature type="domain" description="Peptidase S33 tripeptidyl aminopeptidase-like C-terminal" evidence="7">
    <location>
        <begin position="439"/>
        <end position="541"/>
    </location>
</feature>
<dbReference type="EMBL" id="JAVRFJ010000018">
    <property type="protein sequence ID" value="MDT0569952.1"/>
    <property type="molecule type" value="Genomic_DNA"/>
</dbReference>
<evidence type="ECO:0000256" key="4">
    <source>
        <dbReference type="SAM" id="MobiDB-lite"/>
    </source>
</evidence>
<feature type="domain" description="AB hydrolase-1" evidence="6">
    <location>
        <begin position="125"/>
        <end position="306"/>
    </location>
</feature>
<feature type="region of interest" description="Disordered" evidence="4">
    <location>
        <begin position="141"/>
        <end position="166"/>
    </location>
</feature>
<evidence type="ECO:0000259" key="6">
    <source>
        <dbReference type="Pfam" id="PF00561"/>
    </source>
</evidence>
<gene>
    <name evidence="8" type="ORF">RM704_21175</name>
</gene>
<comment type="similarity">
    <text evidence="1">Belongs to the peptidase S33 family.</text>
</comment>
<dbReference type="InterPro" id="IPR013595">
    <property type="entry name" value="Pept_S33_TAP-like_C"/>
</dbReference>
<evidence type="ECO:0000259" key="7">
    <source>
        <dbReference type="Pfam" id="PF08386"/>
    </source>
</evidence>
<keyword evidence="3 8" id="KW-0378">Hydrolase</keyword>
<evidence type="ECO:0000256" key="2">
    <source>
        <dbReference type="ARBA" id="ARBA00022729"/>
    </source>
</evidence>
<dbReference type="PANTHER" id="PTHR43248">
    <property type="entry name" value="2-SUCCINYL-6-HYDROXY-2,4-CYCLOHEXADIENE-1-CARBOXYLATE SYNTHASE"/>
    <property type="match status" value="1"/>
</dbReference>
<feature type="signal peptide" evidence="5">
    <location>
        <begin position="1"/>
        <end position="32"/>
    </location>
</feature>
<reference evidence="8" key="1">
    <citation type="submission" date="2024-05" db="EMBL/GenBank/DDBJ databases">
        <title>30 novel species of actinomycetes from the DSMZ collection.</title>
        <authorList>
            <person name="Nouioui I."/>
        </authorList>
    </citation>
    <scope>NUCLEOTIDE SEQUENCE</scope>
    <source>
        <strain evidence="8">DSM 3412</strain>
    </source>
</reference>
<proteinExistence type="inferred from homology"/>
<dbReference type="InterPro" id="IPR000073">
    <property type="entry name" value="AB_hydrolase_1"/>
</dbReference>
<dbReference type="PANTHER" id="PTHR43248:SF29">
    <property type="entry name" value="TRIPEPTIDYL AMINOPEPTIDASE"/>
    <property type="match status" value="1"/>
</dbReference>
<feature type="region of interest" description="Disordered" evidence="4">
    <location>
        <begin position="359"/>
        <end position="389"/>
    </location>
</feature>
<dbReference type="Gene3D" id="3.40.50.1820">
    <property type="entry name" value="alpha/beta hydrolase"/>
    <property type="match status" value="1"/>
</dbReference>
<accession>A0ABU2Z046</accession>